<reference evidence="2" key="1">
    <citation type="submission" date="2023-03" db="EMBL/GenBank/DDBJ databases">
        <title>Massive genome expansion in bonnet fungi (Mycena s.s.) driven by repeated elements and novel gene families across ecological guilds.</title>
        <authorList>
            <consortium name="Lawrence Berkeley National Laboratory"/>
            <person name="Harder C.B."/>
            <person name="Miyauchi S."/>
            <person name="Viragh M."/>
            <person name="Kuo A."/>
            <person name="Thoen E."/>
            <person name="Andreopoulos B."/>
            <person name="Lu D."/>
            <person name="Skrede I."/>
            <person name="Drula E."/>
            <person name="Henrissat B."/>
            <person name="Morin E."/>
            <person name="Kohler A."/>
            <person name="Barry K."/>
            <person name="LaButti K."/>
            <person name="Morin E."/>
            <person name="Salamov A."/>
            <person name="Lipzen A."/>
            <person name="Mereny Z."/>
            <person name="Hegedus B."/>
            <person name="Baldrian P."/>
            <person name="Stursova M."/>
            <person name="Weitz H."/>
            <person name="Taylor A."/>
            <person name="Grigoriev I.V."/>
            <person name="Nagy L.G."/>
            <person name="Martin F."/>
            <person name="Kauserud H."/>
        </authorList>
    </citation>
    <scope>NUCLEOTIDE SEQUENCE</scope>
    <source>
        <strain evidence="2">9144</strain>
    </source>
</reference>
<evidence type="ECO:0000313" key="2">
    <source>
        <dbReference type="EMBL" id="KAJ7205008.1"/>
    </source>
</evidence>
<feature type="transmembrane region" description="Helical" evidence="1">
    <location>
        <begin position="61"/>
        <end position="85"/>
    </location>
</feature>
<comment type="caution">
    <text evidence="2">The sequence shown here is derived from an EMBL/GenBank/DDBJ whole genome shotgun (WGS) entry which is preliminary data.</text>
</comment>
<sequence length="384" mass="42823">MATDPSLPSMLLNKFPLTEAQIIGNWFETLAYGIYFVTCGFCARALLVIGSEGRWRKPNEVNWFMLSVAILLFVVGTFDVIIGLVHNLQAFVFFKGAGGAAQELMNISNWIDVARSITQVIQMILGDVVLIYRCYIVHARRWRIVTPSFLLYLSSVAILIKLIEVEASLHYAKVLNSLETHPWWVAFYGITVIQNIWTTGKSLYICVTVTDFFSKGLLIWPIWRVEQENAKYRVTSIGNSQSQLRKVIRVIAETGCAYTTMLLINFVIDVNDSNLNLPISDVTLQAAGIAFNVIIMRSACHRDEQFATFDTNSREGGLPHMLEFARGPNRSGITATLDVGHISLNLTGQLEVTGIESNYSSDRKAATEKVSGLSESSVNHAVEQ</sequence>
<evidence type="ECO:0000313" key="3">
    <source>
        <dbReference type="Proteomes" id="UP001219525"/>
    </source>
</evidence>
<dbReference type="AlphaFoldDB" id="A0AAD6V8B4"/>
<proteinExistence type="predicted"/>
<feature type="transmembrane region" description="Helical" evidence="1">
    <location>
        <begin position="144"/>
        <end position="163"/>
    </location>
</feature>
<evidence type="ECO:0000256" key="1">
    <source>
        <dbReference type="SAM" id="Phobius"/>
    </source>
</evidence>
<name>A0AAD6V8B4_9AGAR</name>
<feature type="transmembrane region" description="Helical" evidence="1">
    <location>
        <begin position="183"/>
        <end position="207"/>
    </location>
</feature>
<keyword evidence="1" id="KW-0472">Membrane</keyword>
<keyword evidence="1" id="KW-1133">Transmembrane helix</keyword>
<gene>
    <name evidence="2" type="ORF">GGX14DRAFT_543993</name>
</gene>
<protein>
    <submittedName>
        <fullName evidence="2">Uncharacterized protein</fullName>
    </submittedName>
</protein>
<dbReference type="Proteomes" id="UP001219525">
    <property type="component" value="Unassembled WGS sequence"/>
</dbReference>
<keyword evidence="3" id="KW-1185">Reference proteome</keyword>
<dbReference type="EMBL" id="JARJCW010000045">
    <property type="protein sequence ID" value="KAJ7205008.1"/>
    <property type="molecule type" value="Genomic_DNA"/>
</dbReference>
<organism evidence="2 3">
    <name type="scientific">Mycena pura</name>
    <dbReference type="NCBI Taxonomy" id="153505"/>
    <lineage>
        <taxon>Eukaryota</taxon>
        <taxon>Fungi</taxon>
        <taxon>Dikarya</taxon>
        <taxon>Basidiomycota</taxon>
        <taxon>Agaricomycotina</taxon>
        <taxon>Agaricomycetes</taxon>
        <taxon>Agaricomycetidae</taxon>
        <taxon>Agaricales</taxon>
        <taxon>Marasmiineae</taxon>
        <taxon>Mycenaceae</taxon>
        <taxon>Mycena</taxon>
    </lineage>
</organism>
<feature type="transmembrane region" description="Helical" evidence="1">
    <location>
        <begin position="30"/>
        <end position="49"/>
    </location>
</feature>
<feature type="transmembrane region" description="Helical" evidence="1">
    <location>
        <begin position="113"/>
        <end position="132"/>
    </location>
</feature>
<keyword evidence="1" id="KW-0812">Transmembrane</keyword>
<accession>A0AAD6V8B4</accession>